<accession>A0ABY2S457</accession>
<dbReference type="EMBL" id="SWMS01000008">
    <property type="protein sequence ID" value="TKG70502.1"/>
    <property type="molecule type" value="Genomic_DNA"/>
</dbReference>
<dbReference type="InterPro" id="IPR006094">
    <property type="entry name" value="Oxid_FAD_bind_N"/>
</dbReference>
<name>A0ABY2S457_9PSEU</name>
<evidence type="ECO:0000256" key="3">
    <source>
        <dbReference type="ARBA" id="ARBA00022630"/>
    </source>
</evidence>
<evidence type="ECO:0000256" key="4">
    <source>
        <dbReference type="ARBA" id="ARBA00022827"/>
    </source>
</evidence>
<evidence type="ECO:0000313" key="8">
    <source>
        <dbReference type="Proteomes" id="UP000309992"/>
    </source>
</evidence>
<proteinExistence type="inferred from homology"/>
<keyword evidence="4" id="KW-0274">FAD</keyword>
<dbReference type="InterPro" id="IPR012951">
    <property type="entry name" value="BBE"/>
</dbReference>
<dbReference type="InterPro" id="IPR036318">
    <property type="entry name" value="FAD-bd_PCMH-like_sf"/>
</dbReference>
<gene>
    <name evidence="7" type="ORF">FCN18_16550</name>
</gene>
<dbReference type="Gene3D" id="3.30.465.10">
    <property type="match status" value="1"/>
</dbReference>
<evidence type="ECO:0000259" key="6">
    <source>
        <dbReference type="PROSITE" id="PS51387"/>
    </source>
</evidence>
<comment type="similarity">
    <text evidence="2">Belongs to the oxygen-dependent FAD-linked oxidoreductase family.</text>
</comment>
<protein>
    <submittedName>
        <fullName evidence="7">FAD-binding oxidoreductase</fullName>
    </submittedName>
</protein>
<dbReference type="RefSeq" id="WP_137095533.1">
    <property type="nucleotide sequence ID" value="NZ_SWMS01000008.1"/>
</dbReference>
<dbReference type="InterPro" id="IPR016167">
    <property type="entry name" value="FAD-bd_PCMH_sub1"/>
</dbReference>
<evidence type="ECO:0000313" key="7">
    <source>
        <dbReference type="EMBL" id="TKG70502.1"/>
    </source>
</evidence>
<dbReference type="Gene3D" id="3.40.462.20">
    <property type="match status" value="1"/>
</dbReference>
<dbReference type="PROSITE" id="PS00862">
    <property type="entry name" value="OX2_COVAL_FAD"/>
    <property type="match status" value="1"/>
</dbReference>
<comment type="caution">
    <text evidence="7">The sequence shown here is derived from an EMBL/GenBank/DDBJ whole genome shotgun (WGS) entry which is preliminary data.</text>
</comment>
<evidence type="ECO:0000256" key="5">
    <source>
        <dbReference type="ARBA" id="ARBA00023002"/>
    </source>
</evidence>
<keyword evidence="8" id="KW-1185">Reference proteome</keyword>
<dbReference type="InterPro" id="IPR016169">
    <property type="entry name" value="FAD-bd_PCMH_sub2"/>
</dbReference>
<dbReference type="PANTHER" id="PTHR42973:SF39">
    <property type="entry name" value="FAD-BINDING PCMH-TYPE DOMAIN-CONTAINING PROTEIN"/>
    <property type="match status" value="1"/>
</dbReference>
<dbReference type="Gene3D" id="3.30.43.10">
    <property type="entry name" value="Uridine Diphospho-n-acetylenolpyruvylglucosamine Reductase, domain 2"/>
    <property type="match status" value="1"/>
</dbReference>
<dbReference type="Proteomes" id="UP000309992">
    <property type="component" value="Unassembled WGS sequence"/>
</dbReference>
<comment type="cofactor">
    <cofactor evidence="1">
        <name>FAD</name>
        <dbReference type="ChEBI" id="CHEBI:57692"/>
    </cofactor>
</comment>
<dbReference type="Pfam" id="PF08031">
    <property type="entry name" value="BBE"/>
    <property type="match status" value="1"/>
</dbReference>
<dbReference type="PANTHER" id="PTHR42973">
    <property type="entry name" value="BINDING OXIDOREDUCTASE, PUTATIVE (AFU_ORTHOLOGUE AFUA_1G17690)-RELATED"/>
    <property type="match status" value="1"/>
</dbReference>
<reference evidence="7 8" key="1">
    <citation type="journal article" date="2015" name="Antonie Van Leeuwenhoek">
        <title>Prauserella endophytica sp. nov., an endophytic actinobacterium isolated from Tamarix taklamakanensis.</title>
        <authorList>
            <person name="Liu J.M."/>
            <person name="Habden X."/>
            <person name="Guo L."/>
            <person name="Tuo L."/>
            <person name="Jiang Z.K."/>
            <person name="Liu S.W."/>
            <person name="Liu X.F."/>
            <person name="Chen L."/>
            <person name="Li R.F."/>
            <person name="Zhang Y.Q."/>
            <person name="Sun C.H."/>
        </authorList>
    </citation>
    <scope>NUCLEOTIDE SEQUENCE [LARGE SCALE GENOMIC DNA]</scope>
    <source>
        <strain evidence="7 8">CGMCC 4.7182</strain>
    </source>
</reference>
<dbReference type="InterPro" id="IPR006093">
    <property type="entry name" value="Oxy_OxRdtase_FAD_BS"/>
</dbReference>
<dbReference type="InterPro" id="IPR016166">
    <property type="entry name" value="FAD-bd_PCMH"/>
</dbReference>
<organism evidence="7 8">
    <name type="scientific">Prauserella endophytica</name>
    <dbReference type="NCBI Taxonomy" id="1592324"/>
    <lineage>
        <taxon>Bacteria</taxon>
        <taxon>Bacillati</taxon>
        <taxon>Actinomycetota</taxon>
        <taxon>Actinomycetes</taxon>
        <taxon>Pseudonocardiales</taxon>
        <taxon>Pseudonocardiaceae</taxon>
        <taxon>Prauserella</taxon>
        <taxon>Prauserella coralliicola group</taxon>
    </lineage>
</organism>
<dbReference type="PROSITE" id="PS51387">
    <property type="entry name" value="FAD_PCMH"/>
    <property type="match status" value="1"/>
</dbReference>
<feature type="domain" description="FAD-binding PCMH-type" evidence="6">
    <location>
        <begin position="44"/>
        <end position="213"/>
    </location>
</feature>
<evidence type="ECO:0000256" key="1">
    <source>
        <dbReference type="ARBA" id="ARBA00001974"/>
    </source>
</evidence>
<dbReference type="InterPro" id="IPR050416">
    <property type="entry name" value="FAD-linked_Oxidoreductase"/>
</dbReference>
<sequence length="464" mass="48411">MTASATHLEDLAHHLRGPLHLPDDEGGEGGEGYADARSGFQLGLTHRPAAIVEALDTADVRAVVRYATANGLGVAVQATGHGLVAPATEDAVLISTRRMDTVRVDPAERTVWLGAGVRWRRVLDAAGEHGLAPLSGSSPDVGAVSYTLGGGLGPLARRYGYAADHVRRVELVTADGEVREVSAEEDPDLFWALRGGGGNFGVVTGLELGLVPVARLYGGGLLFDGTHAGEVLEAYRNWTATVPDELTSSVGMVPVPDAPEVPEPLRGKYLVHVRIAHLGGVSEGEALVAPLRAVAPRLRDDLGELPYSASPSIYNDPADPHSYLGDNAFVHGLDAAALRAIVDLAGPDSPVPCVVDLRHLGGALRQGGVDSAVGHRDAGFLVRVLSGLDGEVDAATARAAHARVLAALAPTTLGRSLNFVYGTVTDARTGYDPGDHERLAALKTVHDPANVFRFNQNITPATSA</sequence>
<dbReference type="Pfam" id="PF01565">
    <property type="entry name" value="FAD_binding_4"/>
    <property type="match status" value="1"/>
</dbReference>
<keyword evidence="3" id="KW-0285">Flavoprotein</keyword>
<dbReference type="SUPFAM" id="SSF56176">
    <property type="entry name" value="FAD-binding/transporter-associated domain-like"/>
    <property type="match status" value="1"/>
</dbReference>
<keyword evidence="5" id="KW-0560">Oxidoreductase</keyword>
<evidence type="ECO:0000256" key="2">
    <source>
        <dbReference type="ARBA" id="ARBA00005466"/>
    </source>
</evidence>